<dbReference type="GO" id="GO:0000166">
    <property type="term" value="F:nucleotide binding"/>
    <property type="evidence" value="ECO:0007669"/>
    <property type="project" value="UniProtKB-KW"/>
</dbReference>
<feature type="domain" description="Alanine dehydrogenase/pyridine nucleotide transhydrogenase NAD(H)-binding" evidence="12">
    <location>
        <begin position="149"/>
        <end position="297"/>
    </location>
</feature>
<dbReference type="Proteomes" id="UP000310458">
    <property type="component" value="Unassembled WGS sequence"/>
</dbReference>
<feature type="binding site" evidence="11">
    <location>
        <position position="198"/>
    </location>
    <ligand>
        <name>NAD(+)</name>
        <dbReference type="ChEBI" id="CHEBI:57540"/>
    </ligand>
</feature>
<evidence type="ECO:0000259" key="12">
    <source>
        <dbReference type="SMART" id="SM01002"/>
    </source>
</evidence>
<feature type="binding site" evidence="11">
    <location>
        <position position="203"/>
    </location>
    <ligand>
        <name>NAD(+)</name>
        <dbReference type="ChEBI" id="CHEBI:57540"/>
    </ligand>
</feature>
<organism evidence="14 15">
    <name type="scientific">Nesterenkonia salmonea</name>
    <dbReference type="NCBI Taxonomy" id="1804987"/>
    <lineage>
        <taxon>Bacteria</taxon>
        <taxon>Bacillati</taxon>
        <taxon>Actinomycetota</taxon>
        <taxon>Actinomycetes</taxon>
        <taxon>Micrococcales</taxon>
        <taxon>Micrococcaceae</taxon>
        <taxon>Nesterenkonia</taxon>
    </lineage>
</organism>
<feature type="binding site" evidence="10">
    <location>
        <position position="75"/>
    </location>
    <ligand>
        <name>substrate</name>
    </ligand>
</feature>
<dbReference type="GO" id="GO:0042853">
    <property type="term" value="P:L-alanine catabolic process"/>
    <property type="evidence" value="ECO:0007669"/>
    <property type="project" value="UniProtKB-UniPathway"/>
</dbReference>
<evidence type="ECO:0000256" key="5">
    <source>
        <dbReference type="ARBA" id="ARBA00023027"/>
    </source>
</evidence>
<dbReference type="GO" id="GO:0000286">
    <property type="term" value="F:alanine dehydrogenase activity"/>
    <property type="evidence" value="ECO:0007669"/>
    <property type="project" value="UniProtKB-UniRule"/>
</dbReference>
<dbReference type="InterPro" id="IPR007886">
    <property type="entry name" value="AlaDH/PNT_N"/>
</dbReference>
<comment type="caution">
    <text evidence="14">The sequence shown here is derived from an EMBL/GenBank/DDBJ whole genome shotgun (WGS) entry which is preliminary data.</text>
</comment>
<feature type="binding site" evidence="11">
    <location>
        <begin position="298"/>
        <end position="301"/>
    </location>
    <ligand>
        <name>NAD(+)</name>
        <dbReference type="ChEBI" id="CHEBI:57540"/>
    </ligand>
</feature>
<dbReference type="AlphaFoldDB" id="A0A5R9BAG2"/>
<proteinExistence type="inferred from homology"/>
<gene>
    <name evidence="14" type="primary">ald</name>
    <name evidence="14" type="ORF">FEF26_08260</name>
</gene>
<name>A0A5R9BAG2_9MICC</name>
<feature type="binding site" evidence="10">
    <location>
        <position position="15"/>
    </location>
    <ligand>
        <name>substrate</name>
    </ligand>
</feature>
<dbReference type="FunFam" id="3.40.50.720:FF:000049">
    <property type="entry name" value="Alanine dehydrogenase"/>
    <property type="match status" value="1"/>
</dbReference>
<dbReference type="InterPro" id="IPR036291">
    <property type="entry name" value="NAD(P)-bd_dom_sf"/>
</dbReference>
<evidence type="ECO:0000256" key="8">
    <source>
        <dbReference type="PIRNR" id="PIRNR000183"/>
    </source>
</evidence>
<dbReference type="SUPFAM" id="SSF52283">
    <property type="entry name" value="Formate/glycerate dehydrogenase catalytic domain-like"/>
    <property type="match status" value="1"/>
</dbReference>
<sequence length="379" mass="39598">MIISVPREVKNFEHRVAITVSGVHELTKRGHQVLVEDNAGGGSAITNDDYRAAGATIVDDADDLWARADIVLKVKEPVESEYHRFRRGLVLFTYLHLAAEPALTQALLDAGVTAIAYETVQTADRRLPLLAPMSEVAGRLSVQAGAHALTAPAGGRGVLLGGVPGVPPAKVTVLGAGIAGTNAAAMAVGMGAEVSILDINVDRLRQLDAQYAGRLKTIASNALEVERAVHESDLVIGSVLIPGAKAPKLVTEAMVRSMRPGSVLVDIAVDQGGCFENSRPTTHNDPTFTVHDTVFYCVSNMPGAVPSTSTYALTNVTLPYVTALADQGAAAAMEANPSLAGGLNTMGGHVTHQSVSDAHGLPFVDRHEALSSMAEGQQL</sequence>
<feature type="binding site" evidence="11">
    <location>
        <position position="279"/>
    </location>
    <ligand>
        <name>NAD(+)</name>
        <dbReference type="ChEBI" id="CHEBI:57540"/>
    </ligand>
</feature>
<feature type="active site" description="Proton donor/acceptor" evidence="9">
    <location>
        <position position="270"/>
    </location>
</feature>
<evidence type="ECO:0000256" key="7">
    <source>
        <dbReference type="ARBA" id="ARBA00072341"/>
    </source>
</evidence>
<evidence type="ECO:0000256" key="11">
    <source>
        <dbReference type="PIRSR" id="PIRSR000183-3"/>
    </source>
</evidence>
<comment type="subunit">
    <text evidence="6">Homohexamer. Trimer of dimers.</text>
</comment>
<dbReference type="SUPFAM" id="SSF51735">
    <property type="entry name" value="NAD(P)-binding Rossmann-fold domains"/>
    <property type="match status" value="1"/>
</dbReference>
<keyword evidence="15" id="KW-1185">Reference proteome</keyword>
<comment type="function">
    <text evidence="8">Catalyzes the reversible reductive amination of pyruvate to L-alanine.</text>
</comment>
<keyword evidence="5 8" id="KW-0520">NAD</keyword>
<dbReference type="Pfam" id="PF01262">
    <property type="entry name" value="AlaDh_PNT_C"/>
    <property type="match status" value="1"/>
</dbReference>
<dbReference type="InterPro" id="IPR008143">
    <property type="entry name" value="Ala_DH/PNT_CS2"/>
</dbReference>
<dbReference type="PROSITE" id="PS00837">
    <property type="entry name" value="ALADH_PNT_2"/>
    <property type="match status" value="1"/>
</dbReference>
<comment type="pathway">
    <text evidence="1 8">Amino-acid degradation; L-alanine degradation via dehydrogenase pathway; NH(3) and pyruvate from L-alanine: step 1/1.</text>
</comment>
<evidence type="ECO:0000313" key="15">
    <source>
        <dbReference type="Proteomes" id="UP000310458"/>
    </source>
</evidence>
<feature type="domain" description="Alanine dehydrogenase/pyridine nucleotide transhydrogenase N-terminal" evidence="13">
    <location>
        <begin position="4"/>
        <end position="137"/>
    </location>
</feature>
<comment type="similarity">
    <text evidence="2 8">Belongs to the AlaDH/PNT family.</text>
</comment>
<dbReference type="CDD" id="cd05305">
    <property type="entry name" value="L-AlaDH"/>
    <property type="match status" value="1"/>
</dbReference>
<dbReference type="SMART" id="SM01002">
    <property type="entry name" value="AlaDh_PNT_C"/>
    <property type="match status" value="1"/>
</dbReference>
<keyword evidence="11" id="KW-0547">Nucleotide-binding</keyword>
<dbReference type="GO" id="GO:0005886">
    <property type="term" value="C:plasma membrane"/>
    <property type="evidence" value="ECO:0007669"/>
    <property type="project" value="TreeGrafter"/>
</dbReference>
<evidence type="ECO:0000256" key="3">
    <source>
        <dbReference type="ARBA" id="ARBA00012897"/>
    </source>
</evidence>
<evidence type="ECO:0000256" key="9">
    <source>
        <dbReference type="PIRSR" id="PIRSR000183-1"/>
    </source>
</evidence>
<feature type="binding site" evidence="11">
    <location>
        <position position="134"/>
    </location>
    <ligand>
        <name>NAD(+)</name>
        <dbReference type="ChEBI" id="CHEBI:57540"/>
    </ligand>
</feature>
<accession>A0A5R9BAG2</accession>
<evidence type="ECO:0000313" key="14">
    <source>
        <dbReference type="EMBL" id="TLP96968.1"/>
    </source>
</evidence>
<reference evidence="14 15" key="1">
    <citation type="submission" date="2019-05" db="EMBL/GenBank/DDBJ databases">
        <title>Nesterenkonia sp. GY074 isolated from the Southern Atlantic Ocean.</title>
        <authorList>
            <person name="Zhang G."/>
        </authorList>
    </citation>
    <scope>NUCLEOTIDE SEQUENCE [LARGE SCALE GENOMIC DNA]</scope>
    <source>
        <strain evidence="14 15">GY074</strain>
    </source>
</reference>
<protein>
    <recommendedName>
        <fullName evidence="7 8">Alanine dehydrogenase</fullName>
        <ecNumber evidence="3 8">1.4.1.1</ecNumber>
    </recommendedName>
</protein>
<dbReference type="InterPro" id="IPR008141">
    <property type="entry name" value="Ala_DH"/>
</dbReference>
<dbReference type="UniPathway" id="UPA00527">
    <property type="reaction ID" value="UER00585"/>
</dbReference>
<dbReference type="Gene3D" id="3.40.50.720">
    <property type="entry name" value="NAD(P)-binding Rossmann-like Domain"/>
    <property type="match status" value="2"/>
</dbReference>
<feature type="binding site" evidence="11">
    <location>
        <begin position="267"/>
        <end position="270"/>
    </location>
    <ligand>
        <name>NAD(+)</name>
        <dbReference type="ChEBI" id="CHEBI:57540"/>
    </ligand>
</feature>
<evidence type="ECO:0000256" key="1">
    <source>
        <dbReference type="ARBA" id="ARBA00005206"/>
    </source>
</evidence>
<feature type="binding site" evidence="11">
    <location>
        <begin position="239"/>
        <end position="240"/>
    </location>
    <ligand>
        <name>NAD(+)</name>
        <dbReference type="ChEBI" id="CHEBI:57540"/>
    </ligand>
</feature>
<dbReference type="RefSeq" id="WP_138253069.1">
    <property type="nucleotide sequence ID" value="NZ_VAVZ01000020.1"/>
</dbReference>
<dbReference type="NCBIfam" id="TIGR00518">
    <property type="entry name" value="alaDH"/>
    <property type="match status" value="1"/>
</dbReference>
<evidence type="ECO:0000256" key="6">
    <source>
        <dbReference type="ARBA" id="ARBA00065528"/>
    </source>
</evidence>
<dbReference type="PANTHER" id="PTHR42795">
    <property type="entry name" value="ALANINE DEHYDROGENASE"/>
    <property type="match status" value="1"/>
</dbReference>
<feature type="binding site" evidence="11">
    <location>
        <position position="220"/>
    </location>
    <ligand>
        <name>NAD(+)</name>
        <dbReference type="ChEBI" id="CHEBI:57540"/>
    </ligand>
</feature>
<feature type="active site" description="Proton donor/acceptor" evidence="9">
    <location>
        <position position="96"/>
    </location>
</feature>
<dbReference type="EC" id="1.4.1.1" evidence="3 8"/>
<evidence type="ECO:0000256" key="2">
    <source>
        <dbReference type="ARBA" id="ARBA00005689"/>
    </source>
</evidence>
<evidence type="ECO:0000259" key="13">
    <source>
        <dbReference type="SMART" id="SM01003"/>
    </source>
</evidence>
<dbReference type="SMART" id="SM01003">
    <property type="entry name" value="AlaDh_PNT_N"/>
    <property type="match status" value="1"/>
</dbReference>
<evidence type="ECO:0000256" key="4">
    <source>
        <dbReference type="ARBA" id="ARBA00023002"/>
    </source>
</evidence>
<dbReference type="Pfam" id="PF05222">
    <property type="entry name" value="AlaDh_PNT_N"/>
    <property type="match status" value="1"/>
</dbReference>
<evidence type="ECO:0000256" key="10">
    <source>
        <dbReference type="PIRSR" id="PIRSR000183-2"/>
    </source>
</evidence>
<comment type="catalytic activity">
    <reaction evidence="8">
        <text>L-alanine + NAD(+) + H2O = pyruvate + NH4(+) + NADH + H(+)</text>
        <dbReference type="Rhea" id="RHEA:18405"/>
        <dbReference type="ChEBI" id="CHEBI:15361"/>
        <dbReference type="ChEBI" id="CHEBI:15377"/>
        <dbReference type="ChEBI" id="CHEBI:15378"/>
        <dbReference type="ChEBI" id="CHEBI:28938"/>
        <dbReference type="ChEBI" id="CHEBI:57540"/>
        <dbReference type="ChEBI" id="CHEBI:57945"/>
        <dbReference type="ChEBI" id="CHEBI:57972"/>
        <dbReference type="EC" id="1.4.1.1"/>
    </reaction>
</comment>
<dbReference type="PANTHER" id="PTHR42795:SF1">
    <property type="entry name" value="ALANINE DEHYDROGENASE"/>
    <property type="match status" value="1"/>
</dbReference>
<dbReference type="OrthoDB" id="9804592at2"/>
<keyword evidence="4 8" id="KW-0560">Oxidoreductase</keyword>
<dbReference type="InterPro" id="IPR007698">
    <property type="entry name" value="AlaDH/PNT_NAD(H)-bd"/>
</dbReference>
<dbReference type="PIRSF" id="PIRSF000183">
    <property type="entry name" value="Alanine_dh"/>
    <property type="match status" value="1"/>
</dbReference>
<dbReference type="EMBL" id="VAVZ01000020">
    <property type="protein sequence ID" value="TLP96968.1"/>
    <property type="molecule type" value="Genomic_DNA"/>
</dbReference>